<name>A0A841Q3Z6_9BACI</name>
<evidence type="ECO:0000313" key="1">
    <source>
        <dbReference type="EMBL" id="MBB6453118.1"/>
    </source>
</evidence>
<accession>A0A841Q3Z6</accession>
<organism evidence="1 2">
    <name type="scientific">Salirhabdus euzebyi</name>
    <dbReference type="NCBI Taxonomy" id="394506"/>
    <lineage>
        <taxon>Bacteria</taxon>
        <taxon>Bacillati</taxon>
        <taxon>Bacillota</taxon>
        <taxon>Bacilli</taxon>
        <taxon>Bacillales</taxon>
        <taxon>Bacillaceae</taxon>
        <taxon>Salirhabdus</taxon>
    </lineage>
</organism>
<reference evidence="1 2" key="1">
    <citation type="submission" date="2020-08" db="EMBL/GenBank/DDBJ databases">
        <title>Genomic Encyclopedia of Type Strains, Phase IV (KMG-IV): sequencing the most valuable type-strain genomes for metagenomic binning, comparative biology and taxonomic classification.</title>
        <authorList>
            <person name="Goeker M."/>
        </authorList>
    </citation>
    <scope>NUCLEOTIDE SEQUENCE [LARGE SCALE GENOMIC DNA]</scope>
    <source>
        <strain evidence="1 2">DSM 19612</strain>
    </source>
</reference>
<dbReference type="RefSeq" id="WP_174495767.1">
    <property type="nucleotide sequence ID" value="NZ_CADDWK010000004.1"/>
</dbReference>
<protein>
    <submittedName>
        <fullName evidence="1">Uncharacterized protein</fullName>
    </submittedName>
</protein>
<comment type="caution">
    <text evidence="1">The sequence shown here is derived from an EMBL/GenBank/DDBJ whole genome shotgun (WGS) entry which is preliminary data.</text>
</comment>
<dbReference type="EMBL" id="JACHGH010000004">
    <property type="protein sequence ID" value="MBB6453118.1"/>
    <property type="molecule type" value="Genomic_DNA"/>
</dbReference>
<evidence type="ECO:0000313" key="2">
    <source>
        <dbReference type="Proteomes" id="UP000581688"/>
    </source>
</evidence>
<proteinExistence type="predicted"/>
<gene>
    <name evidence="1" type="ORF">HNQ94_001566</name>
</gene>
<sequence>MLETELLAQIKRMEMEQEIKRIRQAKVSIQTKKVPFLHRFKFKEHKKAVIQQSCNCAC</sequence>
<dbReference type="AlphaFoldDB" id="A0A841Q3Z6"/>
<dbReference type="Proteomes" id="UP000581688">
    <property type="component" value="Unassembled WGS sequence"/>
</dbReference>
<keyword evidence="2" id="KW-1185">Reference proteome</keyword>